<comment type="caution">
    <text evidence="2">The sequence shown here is derived from an EMBL/GenBank/DDBJ whole genome shotgun (WGS) entry which is preliminary data.</text>
</comment>
<feature type="transmembrane region" description="Helical" evidence="1">
    <location>
        <begin position="55"/>
        <end position="73"/>
    </location>
</feature>
<evidence type="ECO:0000256" key="1">
    <source>
        <dbReference type="SAM" id="Phobius"/>
    </source>
</evidence>
<keyword evidence="1" id="KW-0812">Transmembrane</keyword>
<accession>A0A9X8D3M0</accession>
<proteinExistence type="predicted"/>
<dbReference type="InterPro" id="IPR016039">
    <property type="entry name" value="Thiolase-like"/>
</dbReference>
<protein>
    <submittedName>
        <fullName evidence="2">Uncharacterized protein</fullName>
    </submittedName>
</protein>
<name>A0A9X8D3M0_9BURK</name>
<dbReference type="RefSeq" id="WP_119554935.1">
    <property type="nucleotide sequence ID" value="NZ_QXMN01000020.1"/>
</dbReference>
<dbReference type="SUPFAM" id="SSF53901">
    <property type="entry name" value="Thiolase-like"/>
    <property type="match status" value="1"/>
</dbReference>
<evidence type="ECO:0000313" key="2">
    <source>
        <dbReference type="EMBL" id="RIX78346.1"/>
    </source>
</evidence>
<sequence length="509" mass="53766">MPSLRLSRDQGTRELLMLARLIKPVLLACAVFVTVWVLVIVYWQYTARMPSTSDIVLYLVVLPLALMLFYGVLRRILTAAPSAAAAPAVGATVAAGAGAPSASNTAAPEASQERLQMAVLAFGLRTPRGSDADTVATAVGQAQTPELVPELRDGEGFPVIAGRVEGIDENELREHLRESLQPAGEALDVDALPDDRLRAIHLMSDVLQELLASAAEAIANAGDALSVRAPGRFVSSGSVIPGPASAPQLNISLLLPGAWSENERVIATQWVQQRVREGDASQRWHVDCFKSEDGVSGMALLDRISLSLHREQRPALWIALAADSSVSEARIARWESEGLLYSTARRNGRVPGEAAAGLLLARGGDALLAPADAVRLSRGASGQREASADTARTPDASLLDRFAQHLLATSALETAQVDWVVSDADHRTSRVTEVAKLVQERLPHVPFENNLSVCATLGHLGAAADMSAVALACHLAARDARHVLALSVQDAHARTALLAGPASPASPAT</sequence>
<keyword evidence="1" id="KW-1133">Transmembrane helix</keyword>
<evidence type="ECO:0000313" key="3">
    <source>
        <dbReference type="Proteomes" id="UP000265619"/>
    </source>
</evidence>
<dbReference type="EMBL" id="QXMN01000020">
    <property type="protein sequence ID" value="RIX78346.1"/>
    <property type="molecule type" value="Genomic_DNA"/>
</dbReference>
<dbReference type="OrthoDB" id="9178072at2"/>
<organism evidence="2 3">
    <name type="scientific">Acidovorax cavernicola</name>
    <dbReference type="NCBI Taxonomy" id="1675792"/>
    <lineage>
        <taxon>Bacteria</taxon>
        <taxon>Pseudomonadati</taxon>
        <taxon>Pseudomonadota</taxon>
        <taxon>Betaproteobacteria</taxon>
        <taxon>Burkholderiales</taxon>
        <taxon>Comamonadaceae</taxon>
        <taxon>Acidovorax</taxon>
    </lineage>
</organism>
<feature type="transmembrane region" description="Helical" evidence="1">
    <location>
        <begin position="21"/>
        <end position="43"/>
    </location>
</feature>
<dbReference type="AlphaFoldDB" id="A0A9X8D3M0"/>
<reference evidence="2 3" key="1">
    <citation type="submission" date="2018-09" db="EMBL/GenBank/DDBJ databases">
        <title>Acidovorax cavernicola nov. sp. isolated from Gruta de las Maravillas (Aracena, Spain).</title>
        <authorList>
            <person name="Jurado V."/>
            <person name="Gutierrez-Patricio S."/>
            <person name="Gonzalez-Pimentel J.L."/>
            <person name="Miller A.Z."/>
            <person name="Laiz L."/>
            <person name="Saiz-Jimenez C."/>
        </authorList>
    </citation>
    <scope>NUCLEOTIDE SEQUENCE [LARGE SCALE GENOMIC DNA]</scope>
    <source>
        <strain evidence="2 3">1011MAR4D40.2</strain>
    </source>
</reference>
<keyword evidence="3" id="KW-1185">Reference proteome</keyword>
<dbReference type="GO" id="GO:0016746">
    <property type="term" value="F:acyltransferase activity"/>
    <property type="evidence" value="ECO:0007669"/>
    <property type="project" value="InterPro"/>
</dbReference>
<dbReference type="Proteomes" id="UP000265619">
    <property type="component" value="Unassembled WGS sequence"/>
</dbReference>
<gene>
    <name evidence="2" type="ORF">D3H34_16725</name>
</gene>
<keyword evidence="1" id="KW-0472">Membrane</keyword>